<evidence type="ECO:0000256" key="9">
    <source>
        <dbReference type="ARBA" id="ARBA00047365"/>
    </source>
</evidence>
<evidence type="ECO:0000256" key="4">
    <source>
        <dbReference type="ARBA" id="ARBA00022691"/>
    </source>
</evidence>
<dbReference type="SUPFAM" id="SSF54862">
    <property type="entry name" value="4Fe-4S ferredoxins"/>
    <property type="match status" value="1"/>
</dbReference>
<keyword evidence="6" id="KW-0560">Oxidoreductase</keyword>
<dbReference type="PIRSF" id="PIRSF000371">
    <property type="entry name" value="PFL_act_enz"/>
    <property type="match status" value="1"/>
</dbReference>
<dbReference type="OrthoDB" id="9782387at2"/>
<dbReference type="SFLD" id="SFLDS00029">
    <property type="entry name" value="Radical_SAM"/>
    <property type="match status" value="1"/>
</dbReference>
<feature type="domain" description="Radical SAM core" evidence="11">
    <location>
        <begin position="19"/>
        <end position="309"/>
    </location>
</feature>
<dbReference type="PROSITE" id="PS01087">
    <property type="entry name" value="RADICAL_ACTIVATING"/>
    <property type="match status" value="1"/>
</dbReference>
<dbReference type="NCBIfam" id="NF033717">
    <property type="entry name" value="HPDL_rSAM_activ"/>
    <property type="match status" value="1"/>
</dbReference>
<proteinExistence type="inferred from homology"/>
<evidence type="ECO:0000313" key="12">
    <source>
        <dbReference type="EMBL" id="SFB31858.1"/>
    </source>
</evidence>
<comment type="catalytic activity">
    <reaction evidence="9">
        <text>glycyl-[protein] + reduced [flavodoxin] + S-adenosyl-L-methionine = glycin-2-yl radical-[protein] + semiquinone [flavodoxin] + 5'-deoxyadenosine + L-methionine + H(+)</text>
        <dbReference type="Rhea" id="RHEA:61976"/>
        <dbReference type="Rhea" id="RHEA-COMP:10622"/>
        <dbReference type="Rhea" id="RHEA-COMP:14480"/>
        <dbReference type="Rhea" id="RHEA-COMP:15993"/>
        <dbReference type="Rhea" id="RHEA-COMP:15994"/>
        <dbReference type="ChEBI" id="CHEBI:15378"/>
        <dbReference type="ChEBI" id="CHEBI:17319"/>
        <dbReference type="ChEBI" id="CHEBI:29947"/>
        <dbReference type="ChEBI" id="CHEBI:32722"/>
        <dbReference type="ChEBI" id="CHEBI:57618"/>
        <dbReference type="ChEBI" id="CHEBI:57844"/>
        <dbReference type="ChEBI" id="CHEBI:59789"/>
        <dbReference type="ChEBI" id="CHEBI:140311"/>
    </reaction>
</comment>
<evidence type="ECO:0000256" key="7">
    <source>
        <dbReference type="ARBA" id="ARBA00023004"/>
    </source>
</evidence>
<keyword evidence="3" id="KW-0004">4Fe-4S</keyword>
<dbReference type="EMBL" id="FOJY01000020">
    <property type="protein sequence ID" value="SFB31858.1"/>
    <property type="molecule type" value="Genomic_DNA"/>
</dbReference>
<keyword evidence="4" id="KW-0949">S-adenosyl-L-methionine</keyword>
<dbReference type="PANTHER" id="PTHR30352:SF4">
    <property type="entry name" value="PYRUVATE FORMATE-LYASE 2-ACTIVATING ENZYME"/>
    <property type="match status" value="1"/>
</dbReference>
<dbReference type="GO" id="GO:0046872">
    <property type="term" value="F:metal ion binding"/>
    <property type="evidence" value="ECO:0007669"/>
    <property type="project" value="UniProtKB-KW"/>
</dbReference>
<gene>
    <name evidence="12" type="ORF">SAMN05216249_12012</name>
</gene>
<evidence type="ECO:0000256" key="3">
    <source>
        <dbReference type="ARBA" id="ARBA00022485"/>
    </source>
</evidence>
<evidence type="ECO:0000259" key="10">
    <source>
        <dbReference type="PROSITE" id="PS51379"/>
    </source>
</evidence>
<comment type="cofactor">
    <cofactor evidence="1">
        <name>[4Fe-4S] cluster</name>
        <dbReference type="ChEBI" id="CHEBI:49883"/>
    </cofactor>
</comment>
<dbReference type="Pfam" id="PF04055">
    <property type="entry name" value="Radical_SAM"/>
    <property type="match status" value="1"/>
</dbReference>
<evidence type="ECO:0000256" key="5">
    <source>
        <dbReference type="ARBA" id="ARBA00022723"/>
    </source>
</evidence>
<dbReference type="NCBIfam" id="TIGR02494">
    <property type="entry name" value="PFLE_PFLC"/>
    <property type="match status" value="1"/>
</dbReference>
<evidence type="ECO:0000313" key="13">
    <source>
        <dbReference type="Proteomes" id="UP000198838"/>
    </source>
</evidence>
<keyword evidence="7" id="KW-0408">Iron</keyword>
<feature type="domain" description="4Fe-4S ferredoxin-type" evidence="10">
    <location>
        <begin position="82"/>
        <end position="113"/>
    </location>
</feature>
<evidence type="ECO:0000256" key="1">
    <source>
        <dbReference type="ARBA" id="ARBA00001966"/>
    </source>
</evidence>
<dbReference type="PROSITE" id="PS51379">
    <property type="entry name" value="4FE4S_FER_2"/>
    <property type="match status" value="1"/>
</dbReference>
<keyword evidence="5" id="KW-0479">Metal-binding</keyword>
<dbReference type="GO" id="GO:0016491">
    <property type="term" value="F:oxidoreductase activity"/>
    <property type="evidence" value="ECO:0007669"/>
    <property type="project" value="UniProtKB-KW"/>
</dbReference>
<keyword evidence="13" id="KW-1185">Reference proteome</keyword>
<dbReference type="InterPro" id="IPR013785">
    <property type="entry name" value="Aldolase_TIM"/>
</dbReference>
<dbReference type="AlphaFoldDB" id="A0A1I1A5K9"/>
<dbReference type="RefSeq" id="WP_092874036.1">
    <property type="nucleotide sequence ID" value="NZ_FOJY01000020.1"/>
</dbReference>
<dbReference type="InterPro" id="IPR040074">
    <property type="entry name" value="BssD/PflA/YjjW"/>
</dbReference>
<evidence type="ECO:0000256" key="2">
    <source>
        <dbReference type="ARBA" id="ARBA00009777"/>
    </source>
</evidence>
<dbReference type="Proteomes" id="UP000198838">
    <property type="component" value="Unassembled WGS sequence"/>
</dbReference>
<dbReference type="InterPro" id="IPR034457">
    <property type="entry name" value="Organic_radical-activating"/>
</dbReference>
<sequence>MSEFLNKGLISSIESYTLHDGPGCRTTVFLSGCPLRCKWCANPETWEKKLKLMYFNGKCQYKNGCRRCIEKSSCPGLVENNNKLEIDWDKCRNCKDISCAKYCKHEALKKNGSYYLVEDLMRVLNRDRNFWDEEGGVSFSGGEPFFQHEFLKNVLLECKKELIHTAIETTAHVKSEIFFDILPLLDFIFIDIKHMNSEKHKEKTGQGNELILKNIRLLSKKISDGSYKGRLVLRTPIIENFNDTRKNITETALFMNENELKEINLLPFHNLGASKWSQLGKEYAYEKHKATKDKKMKEFKNIFESYGINCYIGADTIF</sequence>
<dbReference type="SFLD" id="SFLDG01118">
    <property type="entry name" value="activating_enzymes__group_2"/>
    <property type="match status" value="1"/>
</dbReference>
<comment type="similarity">
    <text evidence="2">Belongs to the organic radical-activating enzymes family.</text>
</comment>
<dbReference type="InterPro" id="IPR001989">
    <property type="entry name" value="Radical_activat_CS"/>
</dbReference>
<evidence type="ECO:0000256" key="8">
    <source>
        <dbReference type="ARBA" id="ARBA00023014"/>
    </source>
</evidence>
<evidence type="ECO:0000259" key="11">
    <source>
        <dbReference type="PROSITE" id="PS51918"/>
    </source>
</evidence>
<reference evidence="12 13" key="1">
    <citation type="submission" date="2016-10" db="EMBL/GenBank/DDBJ databases">
        <authorList>
            <person name="de Groot N.N."/>
        </authorList>
    </citation>
    <scope>NUCLEOTIDE SEQUENCE [LARGE SCALE GENOMIC DNA]</scope>
    <source>
        <strain evidence="12 13">DSM 5522</strain>
    </source>
</reference>
<dbReference type="PROSITE" id="PS51918">
    <property type="entry name" value="RADICAL_SAM"/>
    <property type="match status" value="1"/>
</dbReference>
<dbReference type="SFLD" id="SFLDG01066">
    <property type="entry name" value="organic_radical-activating_enz"/>
    <property type="match status" value="1"/>
</dbReference>
<dbReference type="InterPro" id="IPR058240">
    <property type="entry name" value="rSAM_sf"/>
</dbReference>
<dbReference type="PANTHER" id="PTHR30352">
    <property type="entry name" value="PYRUVATE FORMATE-LYASE-ACTIVATING ENZYME"/>
    <property type="match status" value="1"/>
</dbReference>
<dbReference type="Gene3D" id="3.20.20.70">
    <property type="entry name" value="Aldolase class I"/>
    <property type="match status" value="1"/>
</dbReference>
<dbReference type="InterPro" id="IPR007197">
    <property type="entry name" value="rSAM"/>
</dbReference>
<dbReference type="GO" id="GO:0051539">
    <property type="term" value="F:4 iron, 4 sulfur cluster binding"/>
    <property type="evidence" value="ECO:0007669"/>
    <property type="project" value="UniProtKB-KW"/>
</dbReference>
<protein>
    <submittedName>
        <fullName evidence="12">Glycyl-radical enzyme activating protein</fullName>
    </submittedName>
</protein>
<keyword evidence="8" id="KW-0411">Iron-sulfur</keyword>
<accession>A0A1I1A5K9</accession>
<organism evidence="12 13">
    <name type="scientific">Acetitomaculum ruminis DSM 5522</name>
    <dbReference type="NCBI Taxonomy" id="1120918"/>
    <lineage>
        <taxon>Bacteria</taxon>
        <taxon>Bacillati</taxon>
        <taxon>Bacillota</taxon>
        <taxon>Clostridia</taxon>
        <taxon>Lachnospirales</taxon>
        <taxon>Lachnospiraceae</taxon>
        <taxon>Acetitomaculum</taxon>
    </lineage>
</organism>
<dbReference type="STRING" id="1120918.SAMN05216249_12012"/>
<name>A0A1I1A5K9_9FIRM</name>
<evidence type="ECO:0000256" key="6">
    <source>
        <dbReference type="ARBA" id="ARBA00023002"/>
    </source>
</evidence>
<dbReference type="InterPro" id="IPR012839">
    <property type="entry name" value="Organic_radical_activase"/>
</dbReference>
<dbReference type="SUPFAM" id="SSF102114">
    <property type="entry name" value="Radical SAM enzymes"/>
    <property type="match status" value="1"/>
</dbReference>
<dbReference type="InterPro" id="IPR017896">
    <property type="entry name" value="4Fe4S_Fe-S-bd"/>
</dbReference>